<dbReference type="AlphaFoldDB" id="A0A8I0EWS0"/>
<dbReference type="GO" id="GO:0016757">
    <property type="term" value="F:glycosyltransferase activity"/>
    <property type="evidence" value="ECO:0007669"/>
    <property type="project" value="UniProtKB-KW"/>
</dbReference>
<evidence type="ECO:0000256" key="2">
    <source>
        <dbReference type="ARBA" id="ARBA00022679"/>
    </source>
</evidence>
<dbReference type="PANTHER" id="PTHR12526:SF510">
    <property type="entry name" value="D-INOSITOL 3-PHOSPHATE GLYCOSYLTRANSFERASE"/>
    <property type="match status" value="1"/>
</dbReference>
<evidence type="ECO:0000313" key="5">
    <source>
        <dbReference type="Proteomes" id="UP000620591"/>
    </source>
</evidence>
<dbReference type="Gene3D" id="3.40.50.2000">
    <property type="entry name" value="Glycogen Phosphorylase B"/>
    <property type="match status" value="2"/>
</dbReference>
<dbReference type="PANTHER" id="PTHR12526">
    <property type="entry name" value="GLYCOSYLTRANSFERASE"/>
    <property type="match status" value="1"/>
</dbReference>
<dbReference type="Pfam" id="PF13579">
    <property type="entry name" value="Glyco_trans_4_4"/>
    <property type="match status" value="1"/>
</dbReference>
<protein>
    <submittedName>
        <fullName evidence="4">DUF1972 domain-containing protein</fullName>
    </submittedName>
</protein>
<keyword evidence="1" id="KW-0328">Glycosyltransferase</keyword>
<dbReference type="EMBL" id="JACTVM010000007">
    <property type="protein sequence ID" value="MBC9227699.1"/>
    <property type="molecule type" value="Genomic_DNA"/>
</dbReference>
<gene>
    <name evidence="4" type="ORF">IBG24_15385</name>
</gene>
<feature type="domain" description="Glycosyltransferase subfamily 4-like N-terminal" evidence="3">
    <location>
        <begin position="12"/>
        <end position="162"/>
    </location>
</feature>
<reference evidence="4" key="1">
    <citation type="submission" date="2020-09" db="EMBL/GenBank/DDBJ databases">
        <title>Novel species in genus Aeromicrobium.</title>
        <authorList>
            <person name="Zhang G."/>
        </authorList>
    </citation>
    <scope>NUCLEOTIDE SEQUENCE</scope>
    <source>
        <strain evidence="4">Zg-636</strain>
    </source>
</reference>
<evidence type="ECO:0000256" key="1">
    <source>
        <dbReference type="ARBA" id="ARBA00022676"/>
    </source>
</evidence>
<comment type="caution">
    <text evidence="4">The sequence shown here is derived from an EMBL/GenBank/DDBJ whole genome shotgun (WGS) entry which is preliminary data.</text>
</comment>
<proteinExistence type="predicted"/>
<dbReference type="SUPFAM" id="SSF53756">
    <property type="entry name" value="UDP-Glycosyltransferase/glycogen phosphorylase"/>
    <property type="match status" value="1"/>
</dbReference>
<organism evidence="4 5">
    <name type="scientific">Aeromicrobium senzhongii</name>
    <dbReference type="NCBI Taxonomy" id="2663859"/>
    <lineage>
        <taxon>Bacteria</taxon>
        <taxon>Bacillati</taxon>
        <taxon>Actinomycetota</taxon>
        <taxon>Actinomycetes</taxon>
        <taxon>Propionibacteriales</taxon>
        <taxon>Nocardioidaceae</taxon>
        <taxon>Aeromicrobium</taxon>
    </lineage>
</organism>
<dbReference type="Proteomes" id="UP000620591">
    <property type="component" value="Unassembled WGS sequence"/>
</dbReference>
<accession>A0A8I0EWS0</accession>
<keyword evidence="2" id="KW-0808">Transferase</keyword>
<evidence type="ECO:0000313" key="4">
    <source>
        <dbReference type="EMBL" id="MBC9227699.1"/>
    </source>
</evidence>
<evidence type="ECO:0000259" key="3">
    <source>
        <dbReference type="Pfam" id="PF13579"/>
    </source>
</evidence>
<sequence length="375" mass="40924">MLGTRGVPARYGGFETAIEEIGRRLAERGHDVTVYCRGAEGKPAEHLGMTLVHLPAAPKKALETLSHTFLSVFHVLFSRRRYDAAFVFNAANAVFLPVLRLRRLPTAVHVDGLEWKRAKWGGAGRRYYRTAEALSVRWADALIADARGIADYYTDEFGASSELLVYGAPILVDRHTDRLAELGLTDRGYHLVVARFEPENHVLEIVRGYRASDAELPLVVVGSAPYADAYTAEIEQAAGDDPRIRLVGGVWDQDLLDALYANAASYLHGHSVGGTNPSLLRAIGAGTPVTAYDVSFNAESLGAGSRAFRTADDVARRVVETEQDVTAAVEHADAVRSRVASTYSWDAVTDGYLALARRLAEGQSQRGRFSGRRKA</sequence>
<dbReference type="InterPro" id="IPR028098">
    <property type="entry name" value="Glyco_trans_4-like_N"/>
</dbReference>
<name>A0A8I0EWS0_9ACTN</name>